<dbReference type="Proteomes" id="UP000325313">
    <property type="component" value="Unassembled WGS sequence"/>
</dbReference>
<evidence type="ECO:0000313" key="1">
    <source>
        <dbReference type="EMBL" id="KAA1138689.1"/>
    </source>
</evidence>
<protein>
    <submittedName>
        <fullName evidence="1">Uncharacterized protein</fullName>
    </submittedName>
</protein>
<gene>
    <name evidence="1" type="ORF">PGTUg99_034689</name>
</gene>
<organism evidence="1 2">
    <name type="scientific">Puccinia graminis f. sp. tritici</name>
    <dbReference type="NCBI Taxonomy" id="56615"/>
    <lineage>
        <taxon>Eukaryota</taxon>
        <taxon>Fungi</taxon>
        <taxon>Dikarya</taxon>
        <taxon>Basidiomycota</taxon>
        <taxon>Pucciniomycotina</taxon>
        <taxon>Pucciniomycetes</taxon>
        <taxon>Pucciniales</taxon>
        <taxon>Pucciniaceae</taxon>
        <taxon>Puccinia</taxon>
    </lineage>
</organism>
<comment type="caution">
    <text evidence="1">The sequence shown here is derived from an EMBL/GenBank/DDBJ whole genome shotgun (WGS) entry which is preliminary data.</text>
</comment>
<evidence type="ECO:0000313" key="2">
    <source>
        <dbReference type="Proteomes" id="UP000325313"/>
    </source>
</evidence>
<reference evidence="1 2" key="1">
    <citation type="submission" date="2019-05" db="EMBL/GenBank/DDBJ databases">
        <title>Emergence of the Ug99 lineage of the wheat stem rust pathogen through somatic hybridization.</title>
        <authorList>
            <person name="Li F."/>
            <person name="Upadhyaya N.M."/>
            <person name="Sperschneider J."/>
            <person name="Matny O."/>
            <person name="Nguyen-Phuc H."/>
            <person name="Mago R."/>
            <person name="Raley C."/>
            <person name="Miller M.E."/>
            <person name="Silverstein K.A.T."/>
            <person name="Henningsen E."/>
            <person name="Hirsch C.D."/>
            <person name="Visser B."/>
            <person name="Pretorius Z.A."/>
            <person name="Steffenson B.J."/>
            <person name="Schwessinger B."/>
            <person name="Dodds P.N."/>
            <person name="Figueroa M."/>
        </authorList>
    </citation>
    <scope>NUCLEOTIDE SEQUENCE [LARGE SCALE GENOMIC DNA]</scope>
    <source>
        <strain evidence="1 2">Ug99</strain>
    </source>
</reference>
<dbReference type="AlphaFoldDB" id="A0A5B0SMN1"/>
<sequence length="50" mass="5198">MGADNLLRISVILWQIPASANRYPPAGADLAEDGHIWVNGGPATLTVALA</sequence>
<name>A0A5B0SMN1_PUCGR</name>
<dbReference type="EMBL" id="VDEP01000002">
    <property type="protein sequence ID" value="KAA1138689.1"/>
    <property type="molecule type" value="Genomic_DNA"/>
</dbReference>
<accession>A0A5B0SMN1</accession>
<proteinExistence type="predicted"/>